<dbReference type="Proteomes" id="UP000276776">
    <property type="component" value="Unassembled WGS sequence"/>
</dbReference>
<gene>
    <name evidence="1" type="ORF">TCLT_LOCUS1946</name>
</gene>
<dbReference type="AlphaFoldDB" id="A0A0N5CP16"/>
<proteinExistence type="predicted"/>
<accession>A0A0N5CP16</accession>
<sequence length="325" mass="37534">MDRQMQLSQKMKQMSGDVEKLWQVFRAKEAVLEDVLCSLNLLPRHPKSAALIENVLHSRLKPLVSKTVFDGFYCHIAWCAVFEDDVCIAVEVENDTQEIILPSCVVISKDEMTDTTTIIFDNFLTAQYILQKCKRTLLVSFQKGLLLNEQLALVLDCDIVNELNLCPDLAFLSFFQFDNIEKQTRFIRVLTIDKPIKKFDLSKLDDLPLKEGVKLYQCLCTSKFSKFLDIAPSHLRILLHSIGKFNEVDFGNWQLFIGEKDTIWSDYVLYANSLFIEGSPVQCRVFAKSIFFLFISLQLCLQDPQKLRNAWNVLELSKDWINIVL</sequence>
<dbReference type="OrthoDB" id="5805043at2759"/>
<evidence type="ECO:0000313" key="1">
    <source>
        <dbReference type="EMBL" id="VDM97653.1"/>
    </source>
</evidence>
<evidence type="ECO:0000313" key="2">
    <source>
        <dbReference type="Proteomes" id="UP000276776"/>
    </source>
</evidence>
<dbReference type="WBParaSite" id="TCLT_0000194501-mRNA-1">
    <property type="protein sequence ID" value="TCLT_0000194501-mRNA-1"/>
    <property type="gene ID" value="TCLT_0000194501"/>
</dbReference>
<dbReference type="STRING" id="103827.A0A0N5CP16"/>
<dbReference type="OMA" id="AICNCDL"/>
<dbReference type="EMBL" id="UYYF01000317">
    <property type="protein sequence ID" value="VDM97653.1"/>
    <property type="molecule type" value="Genomic_DNA"/>
</dbReference>
<protein>
    <submittedName>
        <fullName evidence="3">3'-5' exonuclease domain-containing protein</fullName>
    </submittedName>
</protein>
<name>A0A0N5CP16_THECL</name>
<reference evidence="3" key="1">
    <citation type="submission" date="2017-02" db="UniProtKB">
        <authorList>
            <consortium name="WormBaseParasite"/>
        </authorList>
    </citation>
    <scope>IDENTIFICATION</scope>
</reference>
<evidence type="ECO:0000313" key="3">
    <source>
        <dbReference type="WBParaSite" id="TCLT_0000194501-mRNA-1"/>
    </source>
</evidence>
<organism evidence="3">
    <name type="scientific">Thelazia callipaeda</name>
    <name type="common">Oriental eyeworm</name>
    <name type="synonym">Parasitic nematode</name>
    <dbReference type="NCBI Taxonomy" id="103827"/>
    <lineage>
        <taxon>Eukaryota</taxon>
        <taxon>Metazoa</taxon>
        <taxon>Ecdysozoa</taxon>
        <taxon>Nematoda</taxon>
        <taxon>Chromadorea</taxon>
        <taxon>Rhabditida</taxon>
        <taxon>Spirurina</taxon>
        <taxon>Spiruromorpha</taxon>
        <taxon>Thelazioidea</taxon>
        <taxon>Thelaziidae</taxon>
        <taxon>Thelazia</taxon>
    </lineage>
</organism>
<keyword evidence="2" id="KW-1185">Reference proteome</keyword>
<reference evidence="1 2" key="2">
    <citation type="submission" date="2018-11" db="EMBL/GenBank/DDBJ databases">
        <authorList>
            <consortium name="Pathogen Informatics"/>
        </authorList>
    </citation>
    <scope>NUCLEOTIDE SEQUENCE [LARGE SCALE GENOMIC DNA]</scope>
</reference>